<dbReference type="OrthoDB" id="8478704at2"/>
<keyword evidence="2" id="KW-1185">Reference proteome</keyword>
<name>A0A1S1R975_9ACTN</name>
<comment type="caution">
    <text evidence="1">The sequence shown here is derived from an EMBL/GenBank/DDBJ whole genome shotgun (WGS) entry which is preliminary data.</text>
</comment>
<sequence>MLCRELAQRWGLGLPGLALLGAAYGVYEEALVDRFWFDPEYAHDTGIGGYAEVWHTNLLIATQLTVFHSAVSVCSSVLIVT</sequence>
<dbReference type="RefSeq" id="WP_071082940.1">
    <property type="nucleotide sequence ID" value="NZ_MBLM01000047.1"/>
</dbReference>
<dbReference type="EMBL" id="MBLM01000047">
    <property type="protein sequence ID" value="OHV42289.1"/>
    <property type="molecule type" value="Genomic_DNA"/>
</dbReference>
<dbReference type="AlphaFoldDB" id="A0A1S1R975"/>
<proteinExistence type="predicted"/>
<dbReference type="Proteomes" id="UP000179627">
    <property type="component" value="Unassembled WGS sequence"/>
</dbReference>
<organism evidence="1 2">
    <name type="scientific">Parafrankia colletiae</name>
    <dbReference type="NCBI Taxonomy" id="573497"/>
    <lineage>
        <taxon>Bacteria</taxon>
        <taxon>Bacillati</taxon>
        <taxon>Actinomycetota</taxon>
        <taxon>Actinomycetes</taxon>
        <taxon>Frankiales</taxon>
        <taxon>Frankiaceae</taxon>
        <taxon>Parafrankia</taxon>
    </lineage>
</organism>
<reference evidence="2" key="1">
    <citation type="submission" date="2016-07" db="EMBL/GenBank/DDBJ databases">
        <title>Sequence Frankia sp. strain CcI1.17.</title>
        <authorList>
            <person name="Ghodhbane-Gtari F."/>
            <person name="Swanson E."/>
            <person name="Gueddou A."/>
            <person name="Morris K."/>
            <person name="Hezbri K."/>
            <person name="Ktari A."/>
            <person name="Nouioui I."/>
            <person name="Abebe-Akele F."/>
            <person name="Simpson S."/>
            <person name="Thomas K."/>
            <person name="Gtari M."/>
            <person name="Tisa L.S."/>
            <person name="Hurst S."/>
        </authorList>
    </citation>
    <scope>NUCLEOTIDE SEQUENCE [LARGE SCALE GENOMIC DNA]</scope>
    <source>
        <strain evidence="2">Cc1.17</strain>
    </source>
</reference>
<accession>A0A1S1R975</accession>
<evidence type="ECO:0000313" key="2">
    <source>
        <dbReference type="Proteomes" id="UP000179627"/>
    </source>
</evidence>
<protein>
    <submittedName>
        <fullName evidence="1">Uncharacterized protein</fullName>
    </submittedName>
</protein>
<gene>
    <name evidence="1" type="ORF">CC117_11930</name>
</gene>
<evidence type="ECO:0000313" key="1">
    <source>
        <dbReference type="EMBL" id="OHV42289.1"/>
    </source>
</evidence>